<evidence type="ECO:0000313" key="3">
    <source>
        <dbReference type="Proteomes" id="UP001428341"/>
    </source>
</evidence>
<protein>
    <recommendedName>
        <fullName evidence="1">Reverse transcriptase domain-containing protein</fullName>
    </recommendedName>
</protein>
<dbReference type="SUPFAM" id="SSF56672">
    <property type="entry name" value="DNA/RNA polymerases"/>
    <property type="match status" value="1"/>
</dbReference>
<sequence>MPGLDPEIAVHRLNIKPEAKPIEQAQRRFHPLLMKKIEKKVKKFKDVGLIREEKDPDWLANIASVTKKNGQIRVCIDFRDPNNAFPKDEFPPPITEIMINNTRGYEHLSFIEGLSGYNQIEIDLDDERHTSFRTQFGTYCYTVMPFGLKNASATYLTRKGAMMQIFRDQQHKTVECYVDHLADLRGVFKILRKHNMRPSKAFWR</sequence>
<accession>A0AAP0QFF5</accession>
<dbReference type="AlphaFoldDB" id="A0AAP0QFF5"/>
<dbReference type="Proteomes" id="UP001428341">
    <property type="component" value="Unassembled WGS sequence"/>
</dbReference>
<feature type="domain" description="Reverse transcriptase" evidence="1">
    <location>
        <begin position="66"/>
        <end position="180"/>
    </location>
</feature>
<dbReference type="InterPro" id="IPR053134">
    <property type="entry name" value="RNA-dir_DNA_polymerase"/>
</dbReference>
<organism evidence="2 3">
    <name type="scientific">Citrus x changshan-huyou</name>
    <dbReference type="NCBI Taxonomy" id="2935761"/>
    <lineage>
        <taxon>Eukaryota</taxon>
        <taxon>Viridiplantae</taxon>
        <taxon>Streptophyta</taxon>
        <taxon>Embryophyta</taxon>
        <taxon>Tracheophyta</taxon>
        <taxon>Spermatophyta</taxon>
        <taxon>Magnoliopsida</taxon>
        <taxon>eudicotyledons</taxon>
        <taxon>Gunneridae</taxon>
        <taxon>Pentapetalae</taxon>
        <taxon>rosids</taxon>
        <taxon>malvids</taxon>
        <taxon>Sapindales</taxon>
        <taxon>Rutaceae</taxon>
        <taxon>Aurantioideae</taxon>
        <taxon>Citrus</taxon>
    </lineage>
</organism>
<dbReference type="PANTHER" id="PTHR24559:SF439">
    <property type="entry name" value="RETROTRANSPOSON, UNCLASSIFIED-LIKE PROTEIN"/>
    <property type="match status" value="1"/>
</dbReference>
<dbReference type="PANTHER" id="PTHR24559">
    <property type="entry name" value="TRANSPOSON TY3-I GAG-POL POLYPROTEIN"/>
    <property type="match status" value="1"/>
</dbReference>
<name>A0AAP0QFF5_9ROSI</name>
<dbReference type="Gene3D" id="3.30.70.270">
    <property type="match status" value="1"/>
</dbReference>
<dbReference type="Pfam" id="PF00078">
    <property type="entry name" value="RVT_1"/>
    <property type="match status" value="1"/>
</dbReference>
<proteinExistence type="predicted"/>
<dbReference type="Gene3D" id="3.10.10.10">
    <property type="entry name" value="HIV Type 1 Reverse Transcriptase, subunit A, domain 1"/>
    <property type="match status" value="1"/>
</dbReference>
<keyword evidence="3" id="KW-1185">Reference proteome</keyword>
<dbReference type="InterPro" id="IPR043128">
    <property type="entry name" value="Rev_trsase/Diguanyl_cyclase"/>
</dbReference>
<evidence type="ECO:0000313" key="2">
    <source>
        <dbReference type="EMBL" id="KAK9187608.1"/>
    </source>
</evidence>
<dbReference type="CDD" id="cd01647">
    <property type="entry name" value="RT_LTR"/>
    <property type="match status" value="1"/>
</dbReference>
<comment type="caution">
    <text evidence="2">The sequence shown here is derived from an EMBL/GenBank/DDBJ whole genome shotgun (WGS) entry which is preliminary data.</text>
</comment>
<evidence type="ECO:0000259" key="1">
    <source>
        <dbReference type="Pfam" id="PF00078"/>
    </source>
</evidence>
<dbReference type="InterPro" id="IPR043502">
    <property type="entry name" value="DNA/RNA_pol_sf"/>
</dbReference>
<reference evidence="2 3" key="1">
    <citation type="submission" date="2024-05" db="EMBL/GenBank/DDBJ databases">
        <title>Haplotype-resolved chromosome-level genome assembly of Huyou (Citrus changshanensis).</title>
        <authorList>
            <person name="Miao C."/>
            <person name="Chen W."/>
            <person name="Wu Y."/>
            <person name="Wang L."/>
            <person name="Zhao S."/>
            <person name="Grierson D."/>
            <person name="Xu C."/>
            <person name="Chen K."/>
        </authorList>
    </citation>
    <scope>NUCLEOTIDE SEQUENCE [LARGE SCALE GENOMIC DNA]</scope>
    <source>
        <strain evidence="2">01-14</strain>
        <tissue evidence="2">Leaf</tissue>
    </source>
</reference>
<dbReference type="EMBL" id="JBCGBO010000007">
    <property type="protein sequence ID" value="KAK9187608.1"/>
    <property type="molecule type" value="Genomic_DNA"/>
</dbReference>
<dbReference type="InterPro" id="IPR000477">
    <property type="entry name" value="RT_dom"/>
</dbReference>
<gene>
    <name evidence="2" type="ORF">WN944_019006</name>
</gene>